<feature type="domain" description="C2H2-type" evidence="3">
    <location>
        <begin position="186"/>
        <end position="214"/>
    </location>
</feature>
<keyword evidence="1" id="KW-0863">Zinc-finger</keyword>
<feature type="compositionally biased region" description="Polar residues" evidence="2">
    <location>
        <begin position="83"/>
        <end position="97"/>
    </location>
</feature>
<evidence type="ECO:0000313" key="4">
    <source>
        <dbReference type="EMBL" id="KEZ43199.1"/>
    </source>
</evidence>
<dbReference type="KEGG" id="sapo:SAPIO_CDS4871"/>
<feature type="region of interest" description="Disordered" evidence="2">
    <location>
        <begin position="138"/>
        <end position="177"/>
    </location>
</feature>
<evidence type="ECO:0000256" key="2">
    <source>
        <dbReference type="SAM" id="MobiDB-lite"/>
    </source>
</evidence>
<gene>
    <name evidence="4" type="ORF">SAPIO_CDS4871</name>
</gene>
<dbReference type="Gene3D" id="3.30.160.60">
    <property type="entry name" value="Classic Zinc Finger"/>
    <property type="match status" value="1"/>
</dbReference>
<keyword evidence="1" id="KW-0479">Metal-binding</keyword>
<evidence type="ECO:0000259" key="3">
    <source>
        <dbReference type="PROSITE" id="PS50157"/>
    </source>
</evidence>
<dbReference type="EMBL" id="JOWA01000095">
    <property type="protein sequence ID" value="KEZ43199.1"/>
    <property type="molecule type" value="Genomic_DNA"/>
</dbReference>
<feature type="region of interest" description="Disordered" evidence="2">
    <location>
        <begin position="405"/>
        <end position="433"/>
    </location>
</feature>
<evidence type="ECO:0000256" key="1">
    <source>
        <dbReference type="PROSITE-ProRule" id="PRU00042"/>
    </source>
</evidence>
<evidence type="ECO:0000313" key="5">
    <source>
        <dbReference type="Proteomes" id="UP000028545"/>
    </source>
</evidence>
<dbReference type="SMART" id="SM00355">
    <property type="entry name" value="ZnF_C2H2"/>
    <property type="match status" value="3"/>
</dbReference>
<proteinExistence type="predicted"/>
<dbReference type="HOGENOM" id="CLU_016012_0_0_1"/>
<feature type="compositionally biased region" description="Polar residues" evidence="2">
    <location>
        <begin position="36"/>
        <end position="48"/>
    </location>
</feature>
<feature type="compositionally biased region" description="Low complexity" evidence="2">
    <location>
        <begin position="475"/>
        <end position="484"/>
    </location>
</feature>
<dbReference type="PROSITE" id="PS00028">
    <property type="entry name" value="ZINC_FINGER_C2H2_1"/>
    <property type="match status" value="2"/>
</dbReference>
<keyword evidence="1" id="KW-0862">Zinc</keyword>
<dbReference type="InterPro" id="IPR013087">
    <property type="entry name" value="Znf_C2H2_type"/>
</dbReference>
<dbReference type="Proteomes" id="UP000028545">
    <property type="component" value="Unassembled WGS sequence"/>
</dbReference>
<sequence>MNEAPAEVLKEARQKILAMMDLGLSRDTLFNLVATSNPTTATDKSQNTSQQQQQQPSQQSQQQQPLPARPVDGLIQDVKQENQPTRPIDNGVSNAPAPSNVFWPKPGPYHHRPRISVSSTSSGSSGRASIWSNTGSFASTSSGATHYSQSSPLSQSQSLQSAQSGTTSPPGVQNPAGWPTGRLNFYWCTSCETRFKRKYDWKRHEEEFHERWKKYPCPEPGCNRSFWGANTFNQHHKSSHGCKTCPHSEQVVKYLRKRKYWACGFCAALHPSRERHVEHVARHFEAGKTKADWTHSRVIYGLLHQPLIHEAWKDILNEKQGEFAGRQAHFSWNPTKTGRAQGFMENECPGQLQDLLEFFSGSSTDAEAIVRVAYELADVVFMTSPFCPPASCVDTTSAVAAANATSYPTPPESTLSPVTPGTNIPPHPQPQPGMMLGEPTSPPGAFPGTFGNPAMMQPSMFSPTNPATRPVSQQPLRRSSLERALPPPPPVEANPMTGAPMINIDYLQSQAGTGLMLEDWESFATTVVDDGSMQQQPSQVATEWPMVQYFGPQ</sequence>
<dbReference type="VEuPathDB" id="FungiDB:SAPIO_CDS4871"/>
<dbReference type="PROSITE" id="PS50157">
    <property type="entry name" value="ZINC_FINGER_C2H2_2"/>
    <property type="match status" value="2"/>
</dbReference>
<dbReference type="GeneID" id="27723943"/>
<organism evidence="4 5">
    <name type="scientific">Pseudallescheria apiosperma</name>
    <name type="common">Scedosporium apiospermum</name>
    <dbReference type="NCBI Taxonomy" id="563466"/>
    <lineage>
        <taxon>Eukaryota</taxon>
        <taxon>Fungi</taxon>
        <taxon>Dikarya</taxon>
        <taxon>Ascomycota</taxon>
        <taxon>Pezizomycotina</taxon>
        <taxon>Sordariomycetes</taxon>
        <taxon>Hypocreomycetidae</taxon>
        <taxon>Microascales</taxon>
        <taxon>Microascaceae</taxon>
        <taxon>Scedosporium</taxon>
    </lineage>
</organism>
<dbReference type="AlphaFoldDB" id="A0A084G787"/>
<name>A0A084G787_PSEDA</name>
<reference evidence="4 5" key="1">
    <citation type="journal article" date="2014" name="Genome Announc.">
        <title>Draft genome sequence of the pathogenic fungus Scedosporium apiospermum.</title>
        <authorList>
            <person name="Vandeputte P."/>
            <person name="Ghamrawi S."/>
            <person name="Rechenmann M."/>
            <person name="Iltis A."/>
            <person name="Giraud S."/>
            <person name="Fleury M."/>
            <person name="Thornton C."/>
            <person name="Delhaes L."/>
            <person name="Meyer W."/>
            <person name="Papon N."/>
            <person name="Bouchara J.P."/>
        </authorList>
    </citation>
    <scope>NUCLEOTIDE SEQUENCE [LARGE SCALE GENOMIC DNA]</scope>
    <source>
        <strain evidence="4 5">IHEM 14462</strain>
    </source>
</reference>
<keyword evidence="5" id="KW-1185">Reference proteome</keyword>
<feature type="region of interest" description="Disordered" evidence="2">
    <location>
        <begin position="462"/>
        <end position="489"/>
    </location>
</feature>
<dbReference type="GO" id="GO:0008270">
    <property type="term" value="F:zinc ion binding"/>
    <property type="evidence" value="ECO:0007669"/>
    <property type="project" value="UniProtKB-KW"/>
</dbReference>
<feature type="compositionally biased region" description="Low complexity" evidence="2">
    <location>
        <begin position="138"/>
        <end position="164"/>
    </location>
</feature>
<feature type="compositionally biased region" description="Polar residues" evidence="2">
    <location>
        <begin position="412"/>
        <end position="422"/>
    </location>
</feature>
<dbReference type="OrthoDB" id="654211at2759"/>
<dbReference type="RefSeq" id="XP_016642998.1">
    <property type="nucleotide sequence ID" value="XM_016787323.1"/>
</dbReference>
<dbReference type="GO" id="GO:0003677">
    <property type="term" value="F:DNA binding"/>
    <property type="evidence" value="ECO:0007669"/>
    <property type="project" value="UniProtKB-KW"/>
</dbReference>
<protein>
    <submittedName>
        <fullName evidence="4">Homeobox and c2h2 transcription</fullName>
    </submittedName>
</protein>
<feature type="region of interest" description="Disordered" evidence="2">
    <location>
        <begin position="83"/>
        <end position="108"/>
    </location>
</feature>
<feature type="compositionally biased region" description="Polar residues" evidence="2">
    <location>
        <begin position="462"/>
        <end position="474"/>
    </location>
</feature>
<feature type="compositionally biased region" description="Low complexity" evidence="2">
    <location>
        <begin position="49"/>
        <end position="65"/>
    </location>
</feature>
<keyword evidence="4" id="KW-0371">Homeobox</keyword>
<keyword evidence="4" id="KW-0238">DNA-binding</keyword>
<accession>A0A084G787</accession>
<feature type="domain" description="C2H2-type" evidence="3">
    <location>
        <begin position="215"/>
        <end position="240"/>
    </location>
</feature>
<comment type="caution">
    <text evidence="4">The sequence shown here is derived from an EMBL/GenBank/DDBJ whole genome shotgun (WGS) entry which is preliminary data.</text>
</comment>
<feature type="region of interest" description="Disordered" evidence="2">
    <location>
        <begin position="36"/>
        <end position="67"/>
    </location>
</feature>